<keyword evidence="2" id="KW-0812">Transmembrane</keyword>
<dbReference type="SMART" id="SM00409">
    <property type="entry name" value="IG"/>
    <property type="match status" value="1"/>
</dbReference>
<dbReference type="FunFam" id="2.60.40.10:FF:000088">
    <property type="entry name" value="Butyrophilin subfamily 1 member A1"/>
    <property type="match status" value="1"/>
</dbReference>
<dbReference type="InterPro" id="IPR053896">
    <property type="entry name" value="BTN3A2-like_Ig-C"/>
</dbReference>
<reference evidence="8" key="2">
    <citation type="submission" date="2025-08" db="UniProtKB">
        <authorList>
            <consortium name="Ensembl"/>
        </authorList>
    </citation>
    <scope>IDENTIFICATION</scope>
    <source>
        <strain evidence="8">Thorbecke</strain>
    </source>
</reference>
<evidence type="ECO:0000256" key="6">
    <source>
        <dbReference type="ARBA" id="ARBA00023319"/>
    </source>
</evidence>
<proteinExistence type="predicted"/>
<evidence type="ECO:0000259" key="7">
    <source>
        <dbReference type="PROSITE" id="PS50835"/>
    </source>
</evidence>
<dbReference type="InterPro" id="IPR003599">
    <property type="entry name" value="Ig_sub"/>
</dbReference>
<dbReference type="InterPro" id="IPR050504">
    <property type="entry name" value="IgSF_BTN/MOG"/>
</dbReference>
<name>G1TL11_RABIT</name>
<dbReference type="InterPro" id="IPR007110">
    <property type="entry name" value="Ig-like_dom"/>
</dbReference>
<dbReference type="GO" id="GO:0050852">
    <property type="term" value="P:T cell receptor signaling pathway"/>
    <property type="evidence" value="ECO:0007669"/>
    <property type="project" value="TreeGrafter"/>
</dbReference>
<dbReference type="SMR" id="G1TL11"/>
<dbReference type="InterPro" id="IPR013106">
    <property type="entry name" value="Ig_V-set"/>
</dbReference>
<dbReference type="Ensembl" id="ENSOCUT00000023711.2">
    <property type="protein sequence ID" value="ENSOCUP00000017655.2"/>
    <property type="gene ID" value="ENSOCUG00000024269.2"/>
</dbReference>
<dbReference type="Bgee" id="ENSOCUG00000024269">
    <property type="expression patterns" value="Expressed in blood and 12 other cell types or tissues"/>
</dbReference>
<dbReference type="FunFam" id="2.60.40.10:FF:000208">
    <property type="entry name" value="Butyrophilin subfamily 1 member A1"/>
    <property type="match status" value="1"/>
</dbReference>
<dbReference type="SUPFAM" id="SSF48726">
    <property type="entry name" value="Immunoglobulin"/>
    <property type="match status" value="2"/>
</dbReference>
<dbReference type="PANTHER" id="PTHR24100:SF133">
    <property type="entry name" value="BUTYROPHILIN-LIKE PROTEIN 10 PSEUDOGENE-RELATED"/>
    <property type="match status" value="1"/>
</dbReference>
<reference evidence="8 9" key="1">
    <citation type="journal article" date="2011" name="Nature">
        <title>A high-resolution map of human evolutionary constraint using 29 mammals.</title>
        <authorList>
            <person name="Lindblad-Toh K."/>
            <person name="Garber M."/>
            <person name="Zuk O."/>
            <person name="Lin M.F."/>
            <person name="Parker B.J."/>
            <person name="Washietl S."/>
            <person name="Kheradpour P."/>
            <person name="Ernst J."/>
            <person name="Jordan G."/>
            <person name="Mauceli E."/>
            <person name="Ward L.D."/>
            <person name="Lowe C.B."/>
            <person name="Holloway A.K."/>
            <person name="Clamp M."/>
            <person name="Gnerre S."/>
            <person name="Alfoldi J."/>
            <person name="Beal K."/>
            <person name="Chang J."/>
            <person name="Clawson H."/>
            <person name="Cuff J."/>
            <person name="Di Palma F."/>
            <person name="Fitzgerald S."/>
            <person name="Flicek P."/>
            <person name="Guttman M."/>
            <person name="Hubisz M.J."/>
            <person name="Jaffe D.B."/>
            <person name="Jungreis I."/>
            <person name="Kent W.J."/>
            <person name="Kostka D."/>
            <person name="Lara M."/>
            <person name="Martins A.L."/>
            <person name="Massingham T."/>
            <person name="Moltke I."/>
            <person name="Raney B.J."/>
            <person name="Rasmussen M.D."/>
            <person name="Robinson J."/>
            <person name="Stark A."/>
            <person name="Vilella A.J."/>
            <person name="Wen J."/>
            <person name="Xie X."/>
            <person name="Zody M.C."/>
            <person name="Baldwin J."/>
            <person name="Bloom T."/>
            <person name="Chin C.W."/>
            <person name="Heiman D."/>
            <person name="Nicol R."/>
            <person name="Nusbaum C."/>
            <person name="Young S."/>
            <person name="Wilkinson J."/>
            <person name="Worley K.C."/>
            <person name="Kovar C.L."/>
            <person name="Muzny D.M."/>
            <person name="Gibbs R.A."/>
            <person name="Cree A."/>
            <person name="Dihn H.H."/>
            <person name="Fowler G."/>
            <person name="Jhangiani S."/>
            <person name="Joshi V."/>
            <person name="Lee S."/>
            <person name="Lewis L.R."/>
            <person name="Nazareth L.V."/>
            <person name="Okwuonu G."/>
            <person name="Santibanez J."/>
            <person name="Warren W.C."/>
            <person name="Mardis E.R."/>
            <person name="Weinstock G.M."/>
            <person name="Wilson R.K."/>
            <person name="Delehaunty K."/>
            <person name="Dooling D."/>
            <person name="Fronik C."/>
            <person name="Fulton L."/>
            <person name="Fulton B."/>
            <person name="Graves T."/>
            <person name="Minx P."/>
            <person name="Sodergren E."/>
            <person name="Birney E."/>
            <person name="Margulies E.H."/>
            <person name="Herrero J."/>
            <person name="Green E.D."/>
            <person name="Haussler D."/>
            <person name="Siepel A."/>
            <person name="Goldman N."/>
            <person name="Pollard K.S."/>
            <person name="Pedersen J.S."/>
            <person name="Lander E.S."/>
            <person name="Kellis M."/>
        </authorList>
    </citation>
    <scope>NUCLEOTIDE SEQUENCE [LARGE SCALE GENOMIC DNA]</scope>
    <source>
        <strain evidence="9">Thorbecke</strain>
    </source>
</reference>
<evidence type="ECO:0000313" key="9">
    <source>
        <dbReference type="Proteomes" id="UP000001811"/>
    </source>
</evidence>
<keyword evidence="5" id="KW-0472">Membrane</keyword>
<evidence type="ECO:0000256" key="2">
    <source>
        <dbReference type="ARBA" id="ARBA00022692"/>
    </source>
</evidence>
<evidence type="ECO:0000256" key="4">
    <source>
        <dbReference type="ARBA" id="ARBA00022989"/>
    </source>
</evidence>
<feature type="domain" description="Ig-like" evidence="7">
    <location>
        <begin position="11"/>
        <end position="127"/>
    </location>
</feature>
<dbReference type="GO" id="GO:0005102">
    <property type="term" value="F:signaling receptor binding"/>
    <property type="evidence" value="ECO:0007669"/>
    <property type="project" value="TreeGrafter"/>
</dbReference>
<dbReference type="eggNOG" id="KOG2177">
    <property type="taxonomic scope" value="Eukaryota"/>
</dbReference>
<dbReference type="PaxDb" id="9986-ENSOCUP00000017655"/>
<dbReference type="GeneTree" id="ENSGT00940000163997"/>
<dbReference type="GO" id="GO:0001817">
    <property type="term" value="P:regulation of cytokine production"/>
    <property type="evidence" value="ECO:0007669"/>
    <property type="project" value="TreeGrafter"/>
</dbReference>
<evidence type="ECO:0000256" key="1">
    <source>
        <dbReference type="ARBA" id="ARBA00004370"/>
    </source>
</evidence>
<dbReference type="InParanoid" id="G1TL11"/>
<dbReference type="Pfam" id="PF22705">
    <property type="entry name" value="C2-set_3"/>
    <property type="match status" value="1"/>
</dbReference>
<organism evidence="8 9">
    <name type="scientific">Oryctolagus cuniculus</name>
    <name type="common">Rabbit</name>
    <dbReference type="NCBI Taxonomy" id="9986"/>
    <lineage>
        <taxon>Eukaryota</taxon>
        <taxon>Metazoa</taxon>
        <taxon>Chordata</taxon>
        <taxon>Craniata</taxon>
        <taxon>Vertebrata</taxon>
        <taxon>Euteleostomi</taxon>
        <taxon>Mammalia</taxon>
        <taxon>Eutheria</taxon>
        <taxon>Euarchontoglires</taxon>
        <taxon>Glires</taxon>
        <taxon>Lagomorpha</taxon>
        <taxon>Leporidae</taxon>
        <taxon>Oryctolagus</taxon>
    </lineage>
</organism>
<comment type="subcellular location">
    <subcellularLocation>
        <location evidence="1">Membrane</location>
    </subcellularLocation>
</comment>
<keyword evidence="4" id="KW-1133">Transmembrane helix</keyword>
<accession>G1TL11</accession>
<dbReference type="Gene3D" id="2.60.40.10">
    <property type="entry name" value="Immunoglobulins"/>
    <property type="match status" value="2"/>
</dbReference>
<dbReference type="AlphaFoldDB" id="G1TL11"/>
<dbReference type="InterPro" id="IPR013783">
    <property type="entry name" value="Ig-like_fold"/>
</dbReference>
<feature type="domain" description="Ig-like" evidence="7">
    <location>
        <begin position="135"/>
        <end position="218"/>
    </location>
</feature>
<evidence type="ECO:0000256" key="5">
    <source>
        <dbReference type="ARBA" id="ARBA00023136"/>
    </source>
</evidence>
<evidence type="ECO:0000313" key="8">
    <source>
        <dbReference type="Ensembl" id="ENSOCUP00000017655.2"/>
    </source>
</evidence>
<dbReference type="PROSITE" id="PS50835">
    <property type="entry name" value="IG_LIKE"/>
    <property type="match status" value="2"/>
</dbReference>
<dbReference type="InterPro" id="IPR036179">
    <property type="entry name" value="Ig-like_dom_sf"/>
</dbReference>
<evidence type="ECO:0000256" key="3">
    <source>
        <dbReference type="ARBA" id="ARBA00022729"/>
    </source>
</evidence>
<sequence length="432" mass="47656">MPHLALRSCLPRESRFQGPWARRPHPGHRGEDALLPCRLSLNLSMEDMELRWYRSRPSPAVYLHRRGAQVSREQMAESRGRTTFLGDHLARGEAVLGIHNATVYDNGTYYCLFRDGEPHSETTLALQVAGLGLEPRIHVTEDLDKGIRAECTSAGWYPEPHVEWRDFRGYAVPAVTRFSASATTGLLAVLSRVAVPDRSMGGLTCSISSPLLHERKVAESHLPGECSVWLQARVCVALRDGTLELLSVALQWERGVSWVLTARAEHRWGCRQPQGRKVCPDIGFLFGSFLVSGFTANWSRKRVDVPAHSCSPQQERCECHSCQHQRPPESTVQLRVGPHGSGQICLPESTGTAAALRAPRVPPGPSPLIARGLCSSQSESPVDGVLRSPLPRLHLHFLHVRPRLPALPFALSPPLVSLTHCTCPCILGCVQV</sequence>
<reference evidence="8" key="3">
    <citation type="submission" date="2025-09" db="UniProtKB">
        <authorList>
            <consortium name="Ensembl"/>
        </authorList>
    </citation>
    <scope>IDENTIFICATION</scope>
    <source>
        <strain evidence="8">Thorbecke</strain>
    </source>
</reference>
<dbReference type="SMART" id="SM00406">
    <property type="entry name" value="IGv"/>
    <property type="match status" value="1"/>
</dbReference>
<dbReference type="PANTHER" id="PTHR24100">
    <property type="entry name" value="BUTYROPHILIN"/>
    <property type="match status" value="1"/>
</dbReference>
<protein>
    <recommendedName>
        <fullName evidence="7">Ig-like domain-containing protein</fullName>
    </recommendedName>
</protein>
<keyword evidence="9" id="KW-1185">Reference proteome</keyword>
<dbReference type="Pfam" id="PF07686">
    <property type="entry name" value="V-set"/>
    <property type="match status" value="1"/>
</dbReference>
<dbReference type="Proteomes" id="UP000001811">
    <property type="component" value="Unplaced"/>
</dbReference>
<dbReference type="STRING" id="9986.ENSOCUP00000017655"/>
<keyword evidence="3" id="KW-0732">Signal</keyword>
<dbReference type="GO" id="GO:0009897">
    <property type="term" value="C:external side of plasma membrane"/>
    <property type="evidence" value="ECO:0007669"/>
    <property type="project" value="TreeGrafter"/>
</dbReference>
<keyword evidence="6" id="KW-0393">Immunoglobulin domain</keyword>